<organism evidence="10 11">
    <name type="scientific">Andreprevotia lacus DSM 23236</name>
    <dbReference type="NCBI Taxonomy" id="1121001"/>
    <lineage>
        <taxon>Bacteria</taxon>
        <taxon>Pseudomonadati</taxon>
        <taxon>Pseudomonadota</taxon>
        <taxon>Betaproteobacteria</taxon>
        <taxon>Neisseriales</taxon>
        <taxon>Chitinibacteraceae</taxon>
        <taxon>Andreprevotia</taxon>
    </lineage>
</organism>
<dbReference type="CDD" id="cd02020">
    <property type="entry name" value="CMPK"/>
    <property type="match status" value="1"/>
</dbReference>
<comment type="subcellular location">
    <subcellularLocation>
        <location evidence="8">Cytoplasm</location>
    </subcellularLocation>
</comment>
<evidence type="ECO:0000256" key="5">
    <source>
        <dbReference type="ARBA" id="ARBA00022840"/>
    </source>
</evidence>
<dbReference type="EC" id="2.7.4.25" evidence="8"/>
<comment type="catalytic activity">
    <reaction evidence="7 8">
        <text>CMP + ATP = CDP + ADP</text>
        <dbReference type="Rhea" id="RHEA:11600"/>
        <dbReference type="ChEBI" id="CHEBI:30616"/>
        <dbReference type="ChEBI" id="CHEBI:58069"/>
        <dbReference type="ChEBI" id="CHEBI:60377"/>
        <dbReference type="ChEBI" id="CHEBI:456216"/>
        <dbReference type="EC" id="2.7.4.25"/>
    </reaction>
</comment>
<dbReference type="Gene3D" id="3.40.50.300">
    <property type="entry name" value="P-loop containing nucleotide triphosphate hydrolases"/>
    <property type="match status" value="1"/>
</dbReference>
<evidence type="ECO:0000256" key="8">
    <source>
        <dbReference type="HAMAP-Rule" id="MF_00238"/>
    </source>
</evidence>
<evidence type="ECO:0000256" key="6">
    <source>
        <dbReference type="ARBA" id="ARBA00047615"/>
    </source>
</evidence>
<evidence type="ECO:0000256" key="2">
    <source>
        <dbReference type="ARBA" id="ARBA00022679"/>
    </source>
</evidence>
<keyword evidence="4 8" id="KW-0418">Kinase</keyword>
<dbReference type="InterPro" id="IPR027417">
    <property type="entry name" value="P-loop_NTPase"/>
</dbReference>
<dbReference type="PANTHER" id="PTHR21299:SF2">
    <property type="entry name" value="CYTIDYLATE KINASE"/>
    <property type="match status" value="1"/>
</dbReference>
<dbReference type="GO" id="GO:0005829">
    <property type="term" value="C:cytosol"/>
    <property type="evidence" value="ECO:0007669"/>
    <property type="project" value="TreeGrafter"/>
</dbReference>
<evidence type="ECO:0000256" key="7">
    <source>
        <dbReference type="ARBA" id="ARBA00048478"/>
    </source>
</evidence>
<dbReference type="NCBIfam" id="TIGR00017">
    <property type="entry name" value="cmk"/>
    <property type="match status" value="1"/>
</dbReference>
<name>A0A1W1XHU6_9NEIS</name>
<dbReference type="Proteomes" id="UP000192761">
    <property type="component" value="Unassembled WGS sequence"/>
</dbReference>
<evidence type="ECO:0000259" key="9">
    <source>
        <dbReference type="Pfam" id="PF02224"/>
    </source>
</evidence>
<dbReference type="HAMAP" id="MF_00238">
    <property type="entry name" value="Cytidyl_kinase_type1"/>
    <property type="match status" value="1"/>
</dbReference>
<dbReference type="GO" id="GO:0015949">
    <property type="term" value="P:nucleobase-containing small molecule interconversion"/>
    <property type="evidence" value="ECO:0007669"/>
    <property type="project" value="TreeGrafter"/>
</dbReference>
<dbReference type="RefSeq" id="WP_084090297.1">
    <property type="nucleotide sequence ID" value="NZ_FWXD01000008.1"/>
</dbReference>
<dbReference type="PANTHER" id="PTHR21299">
    <property type="entry name" value="CYTIDYLATE KINASE/PANTOATE-BETA-ALANINE LIGASE"/>
    <property type="match status" value="1"/>
</dbReference>
<evidence type="ECO:0000313" key="11">
    <source>
        <dbReference type="Proteomes" id="UP000192761"/>
    </source>
</evidence>
<dbReference type="InterPro" id="IPR003136">
    <property type="entry name" value="Cytidylate_kin"/>
</dbReference>
<keyword evidence="11" id="KW-1185">Reference proteome</keyword>
<evidence type="ECO:0000313" key="10">
    <source>
        <dbReference type="EMBL" id="SMC23539.1"/>
    </source>
</evidence>
<dbReference type="OrthoDB" id="9807434at2"/>
<keyword evidence="8" id="KW-0963">Cytoplasm</keyword>
<accession>A0A1W1XHU6</accession>
<dbReference type="EMBL" id="FWXD01000008">
    <property type="protein sequence ID" value="SMC23539.1"/>
    <property type="molecule type" value="Genomic_DNA"/>
</dbReference>
<dbReference type="Pfam" id="PF02224">
    <property type="entry name" value="Cytidylate_kin"/>
    <property type="match status" value="1"/>
</dbReference>
<dbReference type="AlphaFoldDB" id="A0A1W1XHU6"/>
<dbReference type="GO" id="GO:0006220">
    <property type="term" value="P:pyrimidine nucleotide metabolic process"/>
    <property type="evidence" value="ECO:0007669"/>
    <property type="project" value="UniProtKB-UniRule"/>
</dbReference>
<comment type="similarity">
    <text evidence="1 8">Belongs to the cytidylate kinase family. Type 1 subfamily.</text>
</comment>
<proteinExistence type="inferred from homology"/>
<gene>
    <name evidence="8" type="primary">cmk</name>
    <name evidence="10" type="ORF">SAMN02745857_01630</name>
</gene>
<keyword evidence="3 8" id="KW-0547">Nucleotide-binding</keyword>
<reference evidence="10 11" key="1">
    <citation type="submission" date="2017-04" db="EMBL/GenBank/DDBJ databases">
        <authorList>
            <person name="Afonso C.L."/>
            <person name="Miller P.J."/>
            <person name="Scott M.A."/>
            <person name="Spackman E."/>
            <person name="Goraichik I."/>
            <person name="Dimitrov K.M."/>
            <person name="Suarez D.L."/>
            <person name="Swayne D.E."/>
        </authorList>
    </citation>
    <scope>NUCLEOTIDE SEQUENCE [LARGE SCALE GENOMIC DNA]</scope>
    <source>
        <strain evidence="10 11">DSM 23236</strain>
    </source>
</reference>
<dbReference type="GO" id="GO:0005524">
    <property type="term" value="F:ATP binding"/>
    <property type="evidence" value="ECO:0007669"/>
    <property type="project" value="UniProtKB-UniRule"/>
</dbReference>
<evidence type="ECO:0000256" key="4">
    <source>
        <dbReference type="ARBA" id="ARBA00022777"/>
    </source>
</evidence>
<evidence type="ECO:0000256" key="3">
    <source>
        <dbReference type="ARBA" id="ARBA00022741"/>
    </source>
</evidence>
<dbReference type="InterPro" id="IPR011994">
    <property type="entry name" value="Cytidylate_kinase_dom"/>
</dbReference>
<evidence type="ECO:0000256" key="1">
    <source>
        <dbReference type="ARBA" id="ARBA00009427"/>
    </source>
</evidence>
<keyword evidence="5 8" id="KW-0067">ATP-binding</keyword>
<sequence>MSLIPVIAIDGPSASGKGTVAQRVADALGFHYLDSGAIYRLTALAAQQQGVGWQDEAGVAAVAAGLDVVFDGALILLGGMDVSEAIRSEQIGVGASVVAALPAVRAALLARQQAFAQLPGLVADGRDMGAVVFPHAPLKVFLTATAEARAERRYKQLLGRGEAADLAAITADLQARDERDRNRAVAPLQQLPDAELLETTQLGIEEAVAQVLAWWQSRINQPSA</sequence>
<dbReference type="SUPFAM" id="SSF52540">
    <property type="entry name" value="P-loop containing nucleoside triphosphate hydrolases"/>
    <property type="match status" value="1"/>
</dbReference>
<feature type="domain" description="Cytidylate kinase" evidence="9">
    <location>
        <begin position="7"/>
        <end position="213"/>
    </location>
</feature>
<comment type="catalytic activity">
    <reaction evidence="6 8">
        <text>dCMP + ATP = dCDP + ADP</text>
        <dbReference type="Rhea" id="RHEA:25094"/>
        <dbReference type="ChEBI" id="CHEBI:30616"/>
        <dbReference type="ChEBI" id="CHEBI:57566"/>
        <dbReference type="ChEBI" id="CHEBI:58593"/>
        <dbReference type="ChEBI" id="CHEBI:456216"/>
        <dbReference type="EC" id="2.7.4.25"/>
    </reaction>
</comment>
<dbReference type="GO" id="GO:0036430">
    <property type="term" value="F:CMP kinase activity"/>
    <property type="evidence" value="ECO:0007669"/>
    <property type="project" value="RHEA"/>
</dbReference>
<dbReference type="GO" id="GO:0036431">
    <property type="term" value="F:dCMP kinase activity"/>
    <property type="evidence" value="ECO:0007669"/>
    <property type="project" value="InterPro"/>
</dbReference>
<dbReference type="STRING" id="1121001.SAMN02745857_01630"/>
<feature type="binding site" evidence="8">
    <location>
        <begin position="11"/>
        <end position="19"/>
    </location>
    <ligand>
        <name>ATP</name>
        <dbReference type="ChEBI" id="CHEBI:30616"/>
    </ligand>
</feature>
<protein>
    <recommendedName>
        <fullName evidence="8">Cytidylate kinase</fullName>
        <shortName evidence="8">CK</shortName>
        <ecNumber evidence="8">2.7.4.25</ecNumber>
    </recommendedName>
    <alternativeName>
        <fullName evidence="8">Cytidine monophosphate kinase</fullName>
        <shortName evidence="8">CMP kinase</shortName>
    </alternativeName>
</protein>
<keyword evidence="2 8" id="KW-0808">Transferase</keyword>